<dbReference type="Proteomes" id="UP000030745">
    <property type="component" value="Unassembled WGS sequence"/>
</dbReference>
<name>A0A067CJW0_SAPPC</name>
<dbReference type="AlphaFoldDB" id="A0A067CJW0"/>
<gene>
    <name evidence="2" type="ORF">SPRG_08111</name>
</gene>
<dbReference type="OrthoDB" id="10443964at2759"/>
<feature type="domain" description="PI3K-RBD" evidence="1">
    <location>
        <begin position="60"/>
        <end position="155"/>
    </location>
</feature>
<dbReference type="GeneID" id="24130348"/>
<dbReference type="OMA" id="RMLCTYE"/>
<dbReference type="EMBL" id="KK583221">
    <property type="protein sequence ID" value="KDO26821.1"/>
    <property type="molecule type" value="Genomic_DNA"/>
</dbReference>
<dbReference type="VEuPathDB" id="FungiDB:SPRG_08111"/>
<dbReference type="KEGG" id="spar:SPRG_08111"/>
<dbReference type="PROSITE" id="PS51546">
    <property type="entry name" value="PI3K_RBD"/>
    <property type="match status" value="1"/>
</dbReference>
<evidence type="ECO:0000259" key="1">
    <source>
        <dbReference type="PROSITE" id="PS51546"/>
    </source>
</evidence>
<evidence type="ECO:0000313" key="3">
    <source>
        <dbReference type="Proteomes" id="UP000030745"/>
    </source>
</evidence>
<dbReference type="Gene3D" id="3.10.20.90">
    <property type="entry name" value="Phosphatidylinositol 3-kinase Catalytic Subunit, Chain A, domain 1"/>
    <property type="match status" value="1"/>
</dbReference>
<protein>
    <recommendedName>
        <fullName evidence="1">PI3K-RBD domain-containing protein</fullName>
    </recommendedName>
</protein>
<dbReference type="InterPro" id="IPR000341">
    <property type="entry name" value="PI3K_Ras-bd_dom"/>
</dbReference>
<reference evidence="2 3" key="1">
    <citation type="journal article" date="2013" name="PLoS Genet.">
        <title>Distinctive expansion of potential virulence genes in the genome of the oomycete fish pathogen Saprolegnia parasitica.</title>
        <authorList>
            <person name="Jiang R.H."/>
            <person name="de Bruijn I."/>
            <person name="Haas B.J."/>
            <person name="Belmonte R."/>
            <person name="Lobach L."/>
            <person name="Christie J."/>
            <person name="van den Ackerveken G."/>
            <person name="Bottin A."/>
            <person name="Bulone V."/>
            <person name="Diaz-Moreno S.M."/>
            <person name="Dumas B."/>
            <person name="Fan L."/>
            <person name="Gaulin E."/>
            <person name="Govers F."/>
            <person name="Grenville-Briggs L.J."/>
            <person name="Horner N.R."/>
            <person name="Levin J.Z."/>
            <person name="Mammella M."/>
            <person name="Meijer H.J."/>
            <person name="Morris P."/>
            <person name="Nusbaum C."/>
            <person name="Oome S."/>
            <person name="Phillips A.J."/>
            <person name="van Rooyen D."/>
            <person name="Rzeszutek E."/>
            <person name="Saraiva M."/>
            <person name="Secombes C.J."/>
            <person name="Seidl M.F."/>
            <person name="Snel B."/>
            <person name="Stassen J.H."/>
            <person name="Sykes S."/>
            <person name="Tripathy S."/>
            <person name="van den Berg H."/>
            <person name="Vega-Arreguin J.C."/>
            <person name="Wawra S."/>
            <person name="Young S.K."/>
            <person name="Zeng Q."/>
            <person name="Dieguez-Uribeondo J."/>
            <person name="Russ C."/>
            <person name="Tyler B.M."/>
            <person name="van West P."/>
        </authorList>
    </citation>
    <scope>NUCLEOTIDE SEQUENCE [LARGE SCALE GENOMIC DNA]</scope>
    <source>
        <strain evidence="2 3">CBS 223.65</strain>
    </source>
</reference>
<evidence type="ECO:0000313" key="2">
    <source>
        <dbReference type="EMBL" id="KDO26821.1"/>
    </source>
</evidence>
<sequence>MAHHIQGHLSVRFQPESYQVTRRYFTLKQHALSITAVRLGLTSFEMKVMTALCNVVPLRCVDFALRDCFLLFDHIDVPLLLLPDDTVGDAVDVILHAYHSRPDAPPRTESNASSYVLRMTDNDVSLADRRRMLCTYEHVHYCLATSQPLRVTVTLATDDVLARDETFLNPYTRSVCEQ</sequence>
<accession>A0A067CJW0</accession>
<keyword evidence="3" id="KW-1185">Reference proteome</keyword>
<proteinExistence type="predicted"/>
<organism evidence="2 3">
    <name type="scientific">Saprolegnia parasitica (strain CBS 223.65)</name>
    <dbReference type="NCBI Taxonomy" id="695850"/>
    <lineage>
        <taxon>Eukaryota</taxon>
        <taxon>Sar</taxon>
        <taxon>Stramenopiles</taxon>
        <taxon>Oomycota</taxon>
        <taxon>Saprolegniomycetes</taxon>
        <taxon>Saprolegniales</taxon>
        <taxon>Saprolegniaceae</taxon>
        <taxon>Saprolegnia</taxon>
    </lineage>
</organism>
<dbReference type="RefSeq" id="XP_012202469.1">
    <property type="nucleotide sequence ID" value="XM_012347079.1"/>
</dbReference>